<accession>A0A8S5QWK9</accession>
<proteinExistence type="predicted"/>
<evidence type="ECO:0000313" key="1">
    <source>
        <dbReference type="EMBL" id="DAE23243.1"/>
    </source>
</evidence>
<organism evidence="1">
    <name type="scientific">Caudovirales sp. ctt3K6</name>
    <dbReference type="NCBI Taxonomy" id="2826786"/>
    <lineage>
        <taxon>Viruses</taxon>
        <taxon>Duplodnaviria</taxon>
        <taxon>Heunggongvirae</taxon>
        <taxon>Uroviricota</taxon>
        <taxon>Caudoviricetes</taxon>
    </lineage>
</organism>
<dbReference type="EMBL" id="BK015750">
    <property type="protein sequence ID" value="DAE23243.1"/>
    <property type="molecule type" value="Genomic_DNA"/>
</dbReference>
<sequence>MWHGFRGRIGTVRNLRERPAGYPARAFGVYAASFGGRNDGAEIGCEG</sequence>
<reference evidence="1" key="1">
    <citation type="journal article" date="2021" name="Proc. Natl. Acad. Sci. U.S.A.">
        <title>A Catalog of Tens of Thousands of Viruses from Human Metagenomes Reveals Hidden Associations with Chronic Diseases.</title>
        <authorList>
            <person name="Tisza M.J."/>
            <person name="Buck C.B."/>
        </authorList>
    </citation>
    <scope>NUCLEOTIDE SEQUENCE</scope>
    <source>
        <strain evidence="1">Ctt3K6</strain>
    </source>
</reference>
<protein>
    <submittedName>
        <fullName evidence="1">Uncharacterized protein</fullName>
    </submittedName>
</protein>
<name>A0A8S5QWK9_9CAUD</name>